<reference evidence="2 3" key="1">
    <citation type="submission" date="2024-10" db="EMBL/GenBank/DDBJ databases">
        <title>The Natural Products Discovery Center: Release of the First 8490 Sequenced Strains for Exploring Actinobacteria Biosynthetic Diversity.</title>
        <authorList>
            <person name="Kalkreuter E."/>
            <person name="Kautsar S.A."/>
            <person name="Yang D."/>
            <person name="Bader C.D."/>
            <person name="Teijaro C.N."/>
            <person name="Fluegel L."/>
            <person name="Davis C.M."/>
            <person name="Simpson J.R."/>
            <person name="Lauterbach L."/>
            <person name="Steele A.D."/>
            <person name="Gui C."/>
            <person name="Meng S."/>
            <person name="Li G."/>
            <person name="Viehrig K."/>
            <person name="Ye F."/>
            <person name="Su P."/>
            <person name="Kiefer A.F."/>
            <person name="Nichols A."/>
            <person name="Cepeda A.J."/>
            <person name="Yan W."/>
            <person name="Fan B."/>
            <person name="Jiang Y."/>
            <person name="Adhikari A."/>
            <person name="Zheng C.-J."/>
            <person name="Schuster L."/>
            <person name="Cowan T.M."/>
            <person name="Smanski M.J."/>
            <person name="Chevrette M.G."/>
            <person name="De Carvalho L.P.S."/>
            <person name="Shen B."/>
        </authorList>
    </citation>
    <scope>NUCLEOTIDE SEQUENCE [LARGE SCALE GENOMIC DNA]</scope>
    <source>
        <strain evidence="2 3">NPDC050545</strain>
    </source>
</reference>
<dbReference type="InterPro" id="IPR036390">
    <property type="entry name" value="WH_DNA-bd_sf"/>
</dbReference>
<name>A0ABW7ZAG1_9ACTN</name>
<dbReference type="Gene3D" id="1.10.10.10">
    <property type="entry name" value="Winged helix-like DNA-binding domain superfamily/Winged helix DNA-binding domain"/>
    <property type="match status" value="1"/>
</dbReference>
<dbReference type="SUPFAM" id="SSF46785">
    <property type="entry name" value="Winged helix' DNA-binding domain"/>
    <property type="match status" value="1"/>
</dbReference>
<dbReference type="SMART" id="SM00347">
    <property type="entry name" value="HTH_MARR"/>
    <property type="match status" value="1"/>
</dbReference>
<sequence length="141" mass="15360">MPTVDDDMWVGVIRLHARVEHELAQALQQHGLGLSEYRALCHLSIADGGYLRMQELADLLGLNQSSVTRLVGRLESSGLSRRDFCPDDRRGVYTLITDAGRARKDGAAQIYEETLSAALDRAAVEGLAGTVTALRASMQHA</sequence>
<proteinExistence type="predicted"/>
<gene>
    <name evidence="2" type="ORF">ACIBG2_47625</name>
</gene>
<accession>A0ABW7ZAG1</accession>
<dbReference type="InterPro" id="IPR039422">
    <property type="entry name" value="MarR/SlyA-like"/>
</dbReference>
<evidence type="ECO:0000313" key="2">
    <source>
        <dbReference type="EMBL" id="MFI6505123.1"/>
    </source>
</evidence>
<evidence type="ECO:0000259" key="1">
    <source>
        <dbReference type="PROSITE" id="PS50995"/>
    </source>
</evidence>
<dbReference type="PRINTS" id="PR00598">
    <property type="entry name" value="HTHMARR"/>
</dbReference>
<protein>
    <submittedName>
        <fullName evidence="2">MarR family winged helix-turn-helix transcriptional regulator</fullName>
    </submittedName>
</protein>
<dbReference type="Pfam" id="PF12802">
    <property type="entry name" value="MarR_2"/>
    <property type="match status" value="1"/>
</dbReference>
<evidence type="ECO:0000313" key="3">
    <source>
        <dbReference type="Proteomes" id="UP001612741"/>
    </source>
</evidence>
<dbReference type="PANTHER" id="PTHR33164:SF99">
    <property type="entry name" value="MARR FAMILY REGULATORY PROTEIN"/>
    <property type="match status" value="1"/>
</dbReference>
<dbReference type="PROSITE" id="PS50995">
    <property type="entry name" value="HTH_MARR_2"/>
    <property type="match status" value="1"/>
</dbReference>
<dbReference type="InterPro" id="IPR036388">
    <property type="entry name" value="WH-like_DNA-bd_sf"/>
</dbReference>
<organism evidence="2 3">
    <name type="scientific">Nonomuraea typhae</name>
    <dbReference type="NCBI Taxonomy" id="2603600"/>
    <lineage>
        <taxon>Bacteria</taxon>
        <taxon>Bacillati</taxon>
        <taxon>Actinomycetota</taxon>
        <taxon>Actinomycetes</taxon>
        <taxon>Streptosporangiales</taxon>
        <taxon>Streptosporangiaceae</taxon>
        <taxon>Nonomuraea</taxon>
    </lineage>
</organism>
<dbReference type="EMBL" id="JBITGY010000017">
    <property type="protein sequence ID" value="MFI6505123.1"/>
    <property type="molecule type" value="Genomic_DNA"/>
</dbReference>
<keyword evidence="3" id="KW-1185">Reference proteome</keyword>
<dbReference type="PANTHER" id="PTHR33164">
    <property type="entry name" value="TRANSCRIPTIONAL REGULATOR, MARR FAMILY"/>
    <property type="match status" value="1"/>
</dbReference>
<comment type="caution">
    <text evidence="2">The sequence shown here is derived from an EMBL/GenBank/DDBJ whole genome shotgun (WGS) entry which is preliminary data.</text>
</comment>
<dbReference type="Proteomes" id="UP001612741">
    <property type="component" value="Unassembled WGS sequence"/>
</dbReference>
<dbReference type="RefSeq" id="WP_397091153.1">
    <property type="nucleotide sequence ID" value="NZ_JBITGY010000017.1"/>
</dbReference>
<dbReference type="InterPro" id="IPR000835">
    <property type="entry name" value="HTH_MarR-typ"/>
</dbReference>
<feature type="domain" description="HTH marR-type" evidence="1">
    <location>
        <begin position="5"/>
        <end position="141"/>
    </location>
</feature>